<proteinExistence type="predicted"/>
<protein>
    <submittedName>
        <fullName evidence="1">Uncharacterized protein</fullName>
    </submittedName>
</protein>
<organism evidence="1 2">
    <name type="scientific">Flavobacterium chungangensis</name>
    <dbReference type="NCBI Taxonomy" id="2708132"/>
    <lineage>
        <taxon>Bacteria</taxon>
        <taxon>Pseudomonadati</taxon>
        <taxon>Bacteroidota</taxon>
        <taxon>Flavobacteriia</taxon>
        <taxon>Flavobacteriales</taxon>
        <taxon>Flavobacteriaceae</taxon>
        <taxon>Flavobacterium</taxon>
    </lineage>
</organism>
<gene>
    <name evidence="1" type="ORF">ACFO3N_23725</name>
</gene>
<keyword evidence="2" id="KW-1185">Reference proteome</keyword>
<evidence type="ECO:0000313" key="2">
    <source>
        <dbReference type="Proteomes" id="UP001596003"/>
    </source>
</evidence>
<reference evidence="2" key="1">
    <citation type="journal article" date="2019" name="Int. J. Syst. Evol. Microbiol.">
        <title>The Global Catalogue of Microorganisms (GCM) 10K type strain sequencing project: providing services to taxonomists for standard genome sequencing and annotation.</title>
        <authorList>
            <consortium name="The Broad Institute Genomics Platform"/>
            <consortium name="The Broad Institute Genome Sequencing Center for Infectious Disease"/>
            <person name="Wu L."/>
            <person name="Ma J."/>
        </authorList>
    </citation>
    <scope>NUCLEOTIDE SEQUENCE [LARGE SCALE GENOMIC DNA]</scope>
    <source>
        <strain evidence="2">NBRC 103627</strain>
    </source>
</reference>
<name>A0ABV8ZMT0_9FLAO</name>
<accession>A0ABV8ZMT0</accession>
<sequence>MKSIFIVFAFILGAFSGHSQQKKIKKTVAVPVSYSNTAKESQRIAKIKLKGHVYDVYQNNMNTLMSEQTPNDVLIEYDFTFGNTKSTVANIQKYATIKGKIAREGFYKVKGDTLILTVNYYDPYHGGAVIESYVPDKKGWLREVKSEMKPIDTDTVSEKYIKTEMMAAPYLGH</sequence>
<dbReference type="EMBL" id="JBHSFY010000022">
    <property type="protein sequence ID" value="MFC4480097.1"/>
    <property type="molecule type" value="Genomic_DNA"/>
</dbReference>
<evidence type="ECO:0000313" key="1">
    <source>
        <dbReference type="EMBL" id="MFC4480097.1"/>
    </source>
</evidence>
<comment type="caution">
    <text evidence="1">The sequence shown here is derived from an EMBL/GenBank/DDBJ whole genome shotgun (WGS) entry which is preliminary data.</text>
</comment>
<dbReference type="RefSeq" id="WP_379801341.1">
    <property type="nucleotide sequence ID" value="NZ_JBHSFY010000022.1"/>
</dbReference>
<dbReference type="Proteomes" id="UP001596003">
    <property type="component" value="Unassembled WGS sequence"/>
</dbReference>